<sequence length="97" mass="11157">MKCRVSQLEFLNVPGFPWVNGGRNTPDLLTFAHLAHCMMLIAVPARLGQSQALFPRLNPPELQFTTRDIQSIFFHHSAVNYQCRLVQHRQPHLQLPL</sequence>
<dbReference type="GeneID" id="28858242"/>
<keyword evidence="2" id="KW-1185">Reference proteome</keyword>
<organism evidence="1 2">
    <name type="scientific">Pochonia chlamydosporia 170</name>
    <dbReference type="NCBI Taxonomy" id="1380566"/>
    <lineage>
        <taxon>Eukaryota</taxon>
        <taxon>Fungi</taxon>
        <taxon>Dikarya</taxon>
        <taxon>Ascomycota</taxon>
        <taxon>Pezizomycotina</taxon>
        <taxon>Sordariomycetes</taxon>
        <taxon>Hypocreomycetidae</taxon>
        <taxon>Hypocreales</taxon>
        <taxon>Clavicipitaceae</taxon>
        <taxon>Pochonia</taxon>
    </lineage>
</organism>
<dbReference type="AlphaFoldDB" id="A0A179FDF7"/>
<gene>
    <name evidence="1" type="ORF">VFPPC_16495</name>
</gene>
<dbReference type="Proteomes" id="UP000078397">
    <property type="component" value="Unassembled WGS sequence"/>
</dbReference>
<dbReference type="EMBL" id="LSBJ02000006">
    <property type="protein sequence ID" value="OAQ63605.2"/>
    <property type="molecule type" value="Genomic_DNA"/>
</dbReference>
<dbReference type="KEGG" id="pchm:VFPPC_16495"/>
<accession>A0A179FDF7</accession>
<dbReference type="RefSeq" id="XP_022284239.1">
    <property type="nucleotide sequence ID" value="XM_022429023.1"/>
</dbReference>
<evidence type="ECO:0000313" key="2">
    <source>
        <dbReference type="Proteomes" id="UP000078397"/>
    </source>
</evidence>
<protein>
    <submittedName>
        <fullName evidence="1">Uncharacterized protein</fullName>
    </submittedName>
</protein>
<comment type="caution">
    <text evidence="1">The sequence shown here is derived from an EMBL/GenBank/DDBJ whole genome shotgun (WGS) entry which is preliminary data.</text>
</comment>
<reference evidence="1 2" key="1">
    <citation type="journal article" date="2016" name="PLoS Pathog.">
        <title>Biosynthesis of antibiotic leucinostatins in bio-control fungus Purpureocillium lilacinum and their inhibition on phytophthora revealed by genome mining.</title>
        <authorList>
            <person name="Wang G."/>
            <person name="Liu Z."/>
            <person name="Lin R."/>
            <person name="Li E."/>
            <person name="Mao Z."/>
            <person name="Ling J."/>
            <person name="Yang Y."/>
            <person name="Yin W.B."/>
            <person name="Xie B."/>
        </authorList>
    </citation>
    <scope>NUCLEOTIDE SEQUENCE [LARGE SCALE GENOMIC DNA]</scope>
    <source>
        <strain evidence="1">170</strain>
    </source>
</reference>
<proteinExistence type="predicted"/>
<name>A0A179FDF7_METCM</name>
<evidence type="ECO:0000313" key="1">
    <source>
        <dbReference type="EMBL" id="OAQ63605.2"/>
    </source>
</evidence>